<dbReference type="SFLD" id="SFLDG00002">
    <property type="entry name" value="C1.7:_P-type_atpase_like"/>
    <property type="match status" value="1"/>
</dbReference>
<dbReference type="GO" id="GO:0005789">
    <property type="term" value="C:endoplasmic reticulum membrane"/>
    <property type="evidence" value="ECO:0007669"/>
    <property type="project" value="UniProtKB-SubCell"/>
</dbReference>
<feature type="active site" description="4-aspartylphosphate intermediate" evidence="15">
    <location>
        <position position="434"/>
    </location>
</feature>
<feature type="domain" description="P-type ATPase N-terminal" evidence="19">
    <location>
        <begin position="57"/>
        <end position="118"/>
    </location>
</feature>
<dbReference type="GO" id="GO:0016887">
    <property type="term" value="F:ATP hydrolysis activity"/>
    <property type="evidence" value="ECO:0007669"/>
    <property type="project" value="InterPro"/>
</dbReference>
<feature type="domain" description="P-type ATPase C-terminal" evidence="20">
    <location>
        <begin position="1051"/>
        <end position="1296"/>
    </location>
</feature>
<comment type="subcellular location">
    <subcellularLocation>
        <location evidence="2">Endoplasmic reticulum membrane</location>
        <topology evidence="2">Multi-pass membrane protein</topology>
    </subcellularLocation>
    <subcellularLocation>
        <location evidence="18">Membrane</location>
        <topology evidence="18">Multi-pass membrane protein</topology>
    </subcellularLocation>
</comment>
<feature type="binding site" evidence="16">
    <location>
        <position position="1029"/>
    </location>
    <ligand>
        <name>ATP</name>
        <dbReference type="ChEBI" id="CHEBI:30616"/>
    </ligand>
</feature>
<evidence type="ECO:0000256" key="12">
    <source>
        <dbReference type="ARBA" id="ARBA00023136"/>
    </source>
</evidence>
<feature type="transmembrane region" description="Helical" evidence="18">
    <location>
        <begin position="1115"/>
        <end position="1135"/>
    </location>
</feature>
<dbReference type="GO" id="GO:0005524">
    <property type="term" value="F:ATP binding"/>
    <property type="evidence" value="ECO:0007669"/>
    <property type="project" value="UniProtKB-UniRule"/>
</dbReference>
<feature type="binding site" evidence="16">
    <location>
        <position position="891"/>
    </location>
    <ligand>
        <name>ATP</name>
        <dbReference type="ChEBI" id="CHEBI:30616"/>
    </ligand>
</feature>
<dbReference type="Pfam" id="PF16212">
    <property type="entry name" value="PhoLip_ATPase_C"/>
    <property type="match status" value="1"/>
</dbReference>
<feature type="transmembrane region" description="Helical" evidence="18">
    <location>
        <begin position="1083"/>
        <end position="1103"/>
    </location>
</feature>
<keyword evidence="10 18" id="KW-1278">Translocase</keyword>
<evidence type="ECO:0000256" key="10">
    <source>
        <dbReference type="ARBA" id="ARBA00022967"/>
    </source>
</evidence>
<feature type="binding site" evidence="16">
    <location>
        <position position="436"/>
    </location>
    <ligand>
        <name>ATP</name>
        <dbReference type="ChEBI" id="CHEBI:30616"/>
    </ligand>
</feature>
<dbReference type="SUPFAM" id="SSF56784">
    <property type="entry name" value="HAD-like"/>
    <property type="match status" value="1"/>
</dbReference>
<comment type="cofactor">
    <cofactor evidence="1 17">
        <name>Mg(2+)</name>
        <dbReference type="ChEBI" id="CHEBI:18420"/>
    </cofactor>
</comment>
<feature type="binding site" evidence="16">
    <location>
        <position position="999"/>
    </location>
    <ligand>
        <name>ATP</name>
        <dbReference type="ChEBI" id="CHEBI:30616"/>
    </ligand>
</feature>
<dbReference type="Gene3D" id="2.70.150.10">
    <property type="entry name" value="Calcium-transporting ATPase, cytoplasmic transduction domain A"/>
    <property type="match status" value="1"/>
</dbReference>
<dbReference type="CDD" id="cd02073">
    <property type="entry name" value="P-type_ATPase_APLT_Dnf-like"/>
    <property type="match status" value="1"/>
</dbReference>
<evidence type="ECO:0000256" key="16">
    <source>
        <dbReference type="PIRSR" id="PIRSR606539-2"/>
    </source>
</evidence>
<feature type="binding site" evidence="16">
    <location>
        <position position="809"/>
    </location>
    <ligand>
        <name>ATP</name>
        <dbReference type="ChEBI" id="CHEBI:30616"/>
    </ligand>
</feature>
<dbReference type="NCBIfam" id="TIGR01494">
    <property type="entry name" value="ATPase_P-type"/>
    <property type="match status" value="3"/>
</dbReference>
<accession>A0AA97JWW8</accession>
<dbReference type="FunFam" id="3.40.50.1000:FF:000023">
    <property type="entry name" value="Phospholipid-transporting ATPase"/>
    <property type="match status" value="1"/>
</dbReference>
<feature type="binding site" evidence="17">
    <location>
        <position position="436"/>
    </location>
    <ligand>
        <name>Mg(2+)</name>
        <dbReference type="ChEBI" id="CHEBI:18420"/>
    </ligand>
</feature>
<feature type="binding site" evidence="16">
    <location>
        <position position="1005"/>
    </location>
    <ligand>
        <name>ATP</name>
        <dbReference type="ChEBI" id="CHEBI:30616"/>
    </ligand>
</feature>
<name>A0AA97JWW8_EUBMA</name>
<keyword evidence="6 16" id="KW-0547">Nucleotide-binding</keyword>
<dbReference type="GO" id="GO:0000287">
    <property type="term" value="F:magnesium ion binding"/>
    <property type="evidence" value="ECO:0007669"/>
    <property type="project" value="UniProtKB-UniRule"/>
</dbReference>
<feature type="binding site" evidence="16">
    <location>
        <position position="434"/>
    </location>
    <ligand>
        <name>ATP</name>
        <dbReference type="ChEBI" id="CHEBI:30616"/>
    </ligand>
</feature>
<dbReference type="Gene3D" id="3.40.1110.10">
    <property type="entry name" value="Calcium-transporting ATPase, cytoplasmic domain N"/>
    <property type="match status" value="2"/>
</dbReference>
<evidence type="ECO:0000256" key="17">
    <source>
        <dbReference type="PIRSR" id="PIRSR606539-3"/>
    </source>
</evidence>
<evidence type="ECO:0000256" key="4">
    <source>
        <dbReference type="ARBA" id="ARBA00022692"/>
    </source>
</evidence>
<dbReference type="CTD" id="57205"/>
<dbReference type="SUPFAM" id="SSF81665">
    <property type="entry name" value="Calcium ATPase, transmembrane domain M"/>
    <property type="match status" value="1"/>
</dbReference>
<dbReference type="SFLD" id="SFLDS00003">
    <property type="entry name" value="Haloacid_Dehalogenase"/>
    <property type="match status" value="1"/>
</dbReference>
<feature type="binding site" evidence="16">
    <location>
        <position position="741"/>
    </location>
    <ligand>
        <name>ATP</name>
        <dbReference type="ChEBI" id="CHEBI:30616"/>
    </ligand>
</feature>
<sequence>MAEPLRWPRYRWHRLISAKHREDGGTEREPSSVGLSQPSKMTNEHRIVIPHLECFKEEYEKVSKRYKNNRIRTTKYTLWNFIPRNLFEQFHRVANLYFLFIVVLNWIPVVEAFQKEITMIPLLVVLTVIAVKDGLEDYAKYKLDKKLNNLLTQVYCRNEKEYVDEFWKNVTVGDFIRLSCNEEIPADMVLLYSTDADGICYMETSSLDGETNLKQRQVVKGFEDQESEVDPEEFLSKIECESPNNDLNSFKGFVKHTNQESVGLSKENLLLRGCTIRNTEAVVGIVVYAGHETKAMLNNTGPRQKRSKLEKRVNDHILWCVLLLIVMCSVGAVGHWIWLGRYSQPALYSITDSTGKQIITPSLGAFYLFWRMIILLQVLIPVSLYVSIEFVKLGQIYLIQNDIDFYHEKTNTTIQCRALNIAEDLGQIEYLFSDKTGTLTENKMVFRRCTIAGQEYGHEENAKRLELYQDAESEDEDMTFSSHTLRHVSRVKMSHANTFLSSKSLHRSCKSSFGIGAWHARQLAFSSPIETDVVPDIMLMQKFSRISYHIYAPSVMEHMTSETVYITEFFIALAICNTVVVSTPSQPSQKRQWPSLARLPVLPLDELRKIIDKFSVRKSIFSPASSRRATVSDSTGNFANSVDIFREKVPSPPADVPSVSPDVAMPQEVLNVPAASGPGLQSQPSDESQLCYEAESPDEAALVHAARAYLCTLQSRSPDQVTVDFGPLGILTFQLLHILPFDSIRKRMSVVVRHPILKQVVVYTKGADSSIMELLQTDPTGIKKVDIRKERIKERTQRHLDEYARKGLRTLCIGMKVMSDLEYNEWLKEHFIAERNIDSREKLLVESALRLENNFTLLGATGVEDRLQEGVPDTIASLRRAGITIWMLTGDKHETAVNIAHACRLLEPADKLFILKSDKQRACGQLIDEILEEMRIGLQSKGSHVTSPLRLSTGSVTPIPQLSTGLIIDGPSLAFALHETVRSKFLQLAARVRVVICCRATPLQKSQVVKLVRKELKVMTLAIGDGANDVSMIQVADIGIGISGQEGMQAVMASDFAVSQFRHLNKLLLVHGHWCYSRLANMVLYFFYKNLAYVAILFWFQFFNGFSGIPMTDHWSLIFFNLLFTSVPPIVYGVLDKDISAEILLHLPQLYKTSQKSEPYVSSAFLVNLIDAFYQSLACFFTSYMTYAGSDIDIFSFGVPLNTSIFFIILLHLLIESKSVNWIYMTVMVGSIVLYFFFAVVFGANCVLCNPPANPYWIVQKHLSNPRFYLVCIMSTLVALFPRYLFRVMQGTVFPTPLMKARRLEGRVPVQRKSQLRSERVASV</sequence>
<evidence type="ECO:0000256" key="1">
    <source>
        <dbReference type="ARBA" id="ARBA00001946"/>
    </source>
</evidence>
<evidence type="ECO:0000256" key="18">
    <source>
        <dbReference type="RuleBase" id="RU362033"/>
    </source>
</evidence>
<feature type="binding site" evidence="16">
    <location>
        <position position="765"/>
    </location>
    <ligand>
        <name>ATP</name>
        <dbReference type="ChEBI" id="CHEBI:30616"/>
    </ligand>
</feature>
<dbReference type="InterPro" id="IPR023299">
    <property type="entry name" value="ATPase_P-typ_cyto_dom_N"/>
</dbReference>
<dbReference type="PANTHER" id="PTHR24092">
    <property type="entry name" value="PROBABLE PHOSPHOLIPID-TRANSPORTING ATPASE"/>
    <property type="match status" value="1"/>
</dbReference>
<dbReference type="InterPro" id="IPR008250">
    <property type="entry name" value="ATPase_P-typ_transduc_dom_A_sf"/>
</dbReference>
<organism evidence="21 22">
    <name type="scientific">Eublepharis macularius</name>
    <name type="common">Leopard gecko</name>
    <name type="synonym">Cyrtodactylus macularius</name>
    <dbReference type="NCBI Taxonomy" id="481883"/>
    <lineage>
        <taxon>Eukaryota</taxon>
        <taxon>Metazoa</taxon>
        <taxon>Chordata</taxon>
        <taxon>Craniata</taxon>
        <taxon>Vertebrata</taxon>
        <taxon>Euteleostomi</taxon>
        <taxon>Lepidosauria</taxon>
        <taxon>Squamata</taxon>
        <taxon>Bifurcata</taxon>
        <taxon>Gekkota</taxon>
        <taxon>Eublepharidae</taxon>
        <taxon>Eublepharinae</taxon>
        <taxon>Eublepharis</taxon>
    </lineage>
</organism>
<evidence type="ECO:0000256" key="8">
    <source>
        <dbReference type="ARBA" id="ARBA00022840"/>
    </source>
</evidence>
<evidence type="ECO:0000256" key="15">
    <source>
        <dbReference type="PIRSR" id="PIRSR606539-1"/>
    </source>
</evidence>
<keyword evidence="9 17" id="KW-0460">Magnesium</keyword>
<feature type="binding site" evidence="16">
    <location>
        <position position="889"/>
    </location>
    <ligand>
        <name>ATP</name>
        <dbReference type="ChEBI" id="CHEBI:30616"/>
    </ligand>
</feature>
<evidence type="ECO:0000256" key="6">
    <source>
        <dbReference type="ARBA" id="ARBA00022741"/>
    </source>
</evidence>
<feature type="transmembrane region" description="Helical" evidence="18">
    <location>
        <begin position="94"/>
        <end position="113"/>
    </location>
</feature>
<feature type="binding site" evidence="17">
    <location>
        <position position="1029"/>
    </location>
    <ligand>
        <name>Mg(2+)</name>
        <dbReference type="ChEBI" id="CHEBI:18420"/>
    </ligand>
</feature>
<dbReference type="RefSeq" id="XP_054845452.1">
    <property type="nucleotide sequence ID" value="XM_054989477.1"/>
</dbReference>
<dbReference type="KEGG" id="emc:129336418"/>
<dbReference type="InterPro" id="IPR044492">
    <property type="entry name" value="P_typ_ATPase_HD_dom"/>
</dbReference>
<evidence type="ECO:0000256" key="2">
    <source>
        <dbReference type="ARBA" id="ARBA00004477"/>
    </source>
</evidence>
<evidence type="ECO:0000259" key="19">
    <source>
        <dbReference type="Pfam" id="PF16209"/>
    </source>
</evidence>
<feature type="transmembrane region" description="Helical" evidence="18">
    <location>
        <begin position="1268"/>
        <end position="1286"/>
    </location>
</feature>
<evidence type="ECO:0000313" key="22">
    <source>
        <dbReference type="RefSeq" id="XP_054845452.1"/>
    </source>
</evidence>
<dbReference type="InterPro" id="IPR006539">
    <property type="entry name" value="P-type_ATPase_IV"/>
</dbReference>
<dbReference type="FunFam" id="2.70.150.10:FF:000022">
    <property type="entry name" value="Phospholipid-transporting ATPase"/>
    <property type="match status" value="1"/>
</dbReference>
<feature type="binding site" evidence="16">
    <location>
        <position position="1028"/>
    </location>
    <ligand>
        <name>ATP</name>
        <dbReference type="ChEBI" id="CHEBI:30616"/>
    </ligand>
</feature>
<evidence type="ECO:0000256" key="14">
    <source>
        <dbReference type="ARBA" id="ARBA00050913"/>
    </source>
</evidence>
<feature type="transmembrane region" description="Helical" evidence="18">
    <location>
        <begin position="1194"/>
        <end position="1215"/>
    </location>
</feature>
<dbReference type="NCBIfam" id="TIGR01652">
    <property type="entry name" value="ATPase-Plipid"/>
    <property type="match status" value="2"/>
</dbReference>
<feature type="binding site" evidence="16">
    <location>
        <position position="890"/>
    </location>
    <ligand>
        <name>ATP</name>
        <dbReference type="ChEBI" id="CHEBI:30616"/>
    </ligand>
</feature>
<evidence type="ECO:0000259" key="20">
    <source>
        <dbReference type="Pfam" id="PF16212"/>
    </source>
</evidence>
<keyword evidence="12 18" id="KW-0472">Membrane</keyword>
<keyword evidence="8 16" id="KW-0067">ATP-binding</keyword>
<dbReference type="InterPro" id="IPR036412">
    <property type="entry name" value="HAD-like_sf"/>
</dbReference>
<dbReference type="FunFam" id="3.40.1110.10:FF:000009">
    <property type="entry name" value="Phospholipid-transporting ATPase"/>
    <property type="match status" value="1"/>
</dbReference>
<dbReference type="InterPro" id="IPR023298">
    <property type="entry name" value="ATPase_P-typ_TM_dom_sf"/>
</dbReference>
<dbReference type="Proteomes" id="UP001190640">
    <property type="component" value="Chromosome 10"/>
</dbReference>
<dbReference type="InterPro" id="IPR023214">
    <property type="entry name" value="HAD_sf"/>
</dbReference>
<evidence type="ECO:0000256" key="13">
    <source>
        <dbReference type="ARBA" id="ARBA00034036"/>
    </source>
</evidence>
<dbReference type="Pfam" id="PF13246">
    <property type="entry name" value="Cation_ATPase"/>
    <property type="match status" value="1"/>
</dbReference>
<evidence type="ECO:0000256" key="5">
    <source>
        <dbReference type="ARBA" id="ARBA00022723"/>
    </source>
</evidence>
<dbReference type="InterPro" id="IPR001757">
    <property type="entry name" value="P_typ_ATPase"/>
</dbReference>
<dbReference type="SUPFAM" id="SSF81660">
    <property type="entry name" value="Metal cation-transporting ATPase, ATP-binding domain N"/>
    <property type="match status" value="1"/>
</dbReference>
<keyword evidence="4 18" id="KW-0812">Transmembrane</keyword>
<dbReference type="SFLD" id="SFLDF00027">
    <property type="entry name" value="p-type_atpase"/>
    <property type="match status" value="1"/>
</dbReference>
<dbReference type="GO" id="GO:0140327">
    <property type="term" value="F:flippase activity"/>
    <property type="evidence" value="ECO:0007669"/>
    <property type="project" value="UniProtKB-ARBA"/>
</dbReference>
<comment type="similarity">
    <text evidence="3 18">Belongs to the cation transport ATPase (P-type) (TC 3.A.3) family. Type IV subfamily.</text>
</comment>
<feature type="transmembrane region" description="Helical" evidence="18">
    <location>
        <begin position="368"/>
        <end position="388"/>
    </location>
</feature>
<dbReference type="EC" id="7.6.2.1" evidence="18"/>
<dbReference type="Gene3D" id="3.40.50.1000">
    <property type="entry name" value="HAD superfamily/HAD-like"/>
    <property type="match status" value="2"/>
</dbReference>
<dbReference type="PANTHER" id="PTHR24092:SF84">
    <property type="entry name" value="PHOSPHOLIPID-TRANSPORTING ATPASE VD"/>
    <property type="match status" value="1"/>
</dbReference>
<proteinExistence type="inferred from homology"/>
<reference evidence="22" key="1">
    <citation type="submission" date="2025-08" db="UniProtKB">
        <authorList>
            <consortium name="RefSeq"/>
        </authorList>
    </citation>
    <scope>IDENTIFICATION</scope>
    <source>
        <tissue evidence="22">Blood</tissue>
    </source>
</reference>
<dbReference type="InterPro" id="IPR032630">
    <property type="entry name" value="P_typ_ATPase_c"/>
</dbReference>
<evidence type="ECO:0000256" key="11">
    <source>
        <dbReference type="ARBA" id="ARBA00022989"/>
    </source>
</evidence>
<dbReference type="Gene3D" id="1.20.1110.10">
    <property type="entry name" value="Calcium-transporting ATPase, transmembrane domain"/>
    <property type="match status" value="1"/>
</dbReference>
<dbReference type="SUPFAM" id="SSF81653">
    <property type="entry name" value="Calcium ATPase, transduction domain A"/>
    <property type="match status" value="1"/>
</dbReference>
<keyword evidence="5 17" id="KW-0479">Metal-binding</keyword>
<dbReference type="GO" id="GO:0005886">
    <property type="term" value="C:plasma membrane"/>
    <property type="evidence" value="ECO:0007669"/>
    <property type="project" value="TreeGrafter"/>
</dbReference>
<dbReference type="Pfam" id="PF16209">
    <property type="entry name" value="PhoLip_ATPase_N"/>
    <property type="match status" value="1"/>
</dbReference>
<evidence type="ECO:0000313" key="21">
    <source>
        <dbReference type="Proteomes" id="UP001190640"/>
    </source>
</evidence>
<feature type="binding site" evidence="16">
    <location>
        <position position="699"/>
    </location>
    <ligand>
        <name>ATP</name>
        <dbReference type="ChEBI" id="CHEBI:30616"/>
    </ligand>
</feature>
<keyword evidence="21" id="KW-1185">Reference proteome</keyword>
<dbReference type="InterPro" id="IPR032631">
    <property type="entry name" value="P-type_ATPase_N"/>
</dbReference>
<evidence type="ECO:0000256" key="9">
    <source>
        <dbReference type="ARBA" id="ARBA00022842"/>
    </source>
</evidence>
<feature type="binding site" evidence="17">
    <location>
        <position position="1025"/>
    </location>
    <ligand>
        <name>Mg(2+)</name>
        <dbReference type="ChEBI" id="CHEBI:18420"/>
    </ligand>
</feature>
<dbReference type="InterPro" id="IPR018303">
    <property type="entry name" value="ATPase_P-typ_P_site"/>
</dbReference>
<keyword evidence="7" id="KW-0256">Endoplasmic reticulum</keyword>
<comment type="catalytic activity">
    <reaction evidence="13 18">
        <text>ATP + H2O + phospholipidSide 1 = ADP + phosphate + phospholipidSide 2.</text>
        <dbReference type="EC" id="7.6.2.1"/>
    </reaction>
</comment>
<feature type="transmembrane region" description="Helical" evidence="18">
    <location>
        <begin position="1165"/>
        <end position="1188"/>
    </location>
</feature>
<keyword evidence="11 18" id="KW-1133">Transmembrane helix</keyword>
<feature type="transmembrane region" description="Helical" evidence="18">
    <location>
        <begin position="316"/>
        <end position="338"/>
    </location>
</feature>
<feature type="transmembrane region" description="Helical" evidence="18">
    <location>
        <begin position="1222"/>
        <end position="1248"/>
    </location>
</feature>
<dbReference type="PROSITE" id="PS00154">
    <property type="entry name" value="ATPASE_E1_E2"/>
    <property type="match status" value="1"/>
</dbReference>
<dbReference type="PRINTS" id="PR00119">
    <property type="entry name" value="CATATPASE"/>
</dbReference>
<feature type="binding site" evidence="16">
    <location>
        <position position="435"/>
    </location>
    <ligand>
        <name>ATP</name>
        <dbReference type="ChEBI" id="CHEBI:30616"/>
    </ligand>
</feature>
<protein>
    <recommendedName>
        <fullName evidence="18">Phospholipid-transporting ATPase</fullName>
        <ecNumber evidence="18">7.6.2.1</ecNumber>
    </recommendedName>
</protein>
<dbReference type="GeneID" id="129336418"/>
<comment type="catalytic activity">
    <reaction evidence="14">
        <text>a beta-D-glucosyl-(1&lt;-&gt;1')-N-acylsphing-4-enine(out) + ATP + H2O = a beta-D-glucosyl-(1&lt;-&gt;1')-N-acylsphing-4-enine(in) + ADP + phosphate + H(+)</text>
        <dbReference type="Rhea" id="RHEA:66036"/>
        <dbReference type="ChEBI" id="CHEBI:15377"/>
        <dbReference type="ChEBI" id="CHEBI:15378"/>
        <dbReference type="ChEBI" id="CHEBI:22801"/>
        <dbReference type="ChEBI" id="CHEBI:30616"/>
        <dbReference type="ChEBI" id="CHEBI:43474"/>
        <dbReference type="ChEBI" id="CHEBI:456216"/>
    </reaction>
    <physiologicalReaction direction="left-to-right" evidence="14">
        <dbReference type="Rhea" id="RHEA:66037"/>
    </physiologicalReaction>
</comment>
<evidence type="ECO:0000256" key="3">
    <source>
        <dbReference type="ARBA" id="ARBA00008109"/>
    </source>
</evidence>
<dbReference type="GO" id="GO:0045332">
    <property type="term" value="P:phospholipid translocation"/>
    <property type="evidence" value="ECO:0007669"/>
    <property type="project" value="TreeGrafter"/>
</dbReference>
<gene>
    <name evidence="22" type="primary">ATP10D</name>
</gene>
<evidence type="ECO:0000256" key="7">
    <source>
        <dbReference type="ARBA" id="ARBA00022824"/>
    </source>
</evidence>
<feature type="binding site" evidence="17">
    <location>
        <position position="434"/>
    </location>
    <ligand>
        <name>Mg(2+)</name>
        <dbReference type="ChEBI" id="CHEBI:18420"/>
    </ligand>
</feature>